<dbReference type="AlphaFoldDB" id="A0A8S9QET5"/>
<evidence type="ECO:0000313" key="2">
    <source>
        <dbReference type="Proteomes" id="UP000712600"/>
    </source>
</evidence>
<comment type="caution">
    <text evidence="1">The sequence shown here is derived from an EMBL/GenBank/DDBJ whole genome shotgun (WGS) entry which is preliminary data.</text>
</comment>
<proteinExistence type="predicted"/>
<dbReference type="Proteomes" id="UP000712600">
    <property type="component" value="Unassembled WGS sequence"/>
</dbReference>
<name>A0A8S9QET5_BRACR</name>
<sequence length="228" mass="24577">MIPMDGNCSPNYLGRHGWGRDLTVGRGIAGDGSSQIAGVAVKEREIGESLEREAEMTKKEVSRVFIFNDSDGHYSVANVRRPWCPSEAPSELGVFSCGVPITRSGEFRLGVSEKLRDRRLEGFRWSGISVVAFDLVPDLAFGRVLSSSVSSAPPSRLGSAAGSPWWARERWAVSCPPFQVVLAFSNFLVCGVPLRSFSPNNARSSRSGCALPLMLLSGRVCGCLGDPP</sequence>
<evidence type="ECO:0000313" key="1">
    <source>
        <dbReference type="EMBL" id="KAF3540787.1"/>
    </source>
</evidence>
<dbReference type="EMBL" id="QGKX02001290">
    <property type="protein sequence ID" value="KAF3540787.1"/>
    <property type="molecule type" value="Genomic_DNA"/>
</dbReference>
<protein>
    <submittedName>
        <fullName evidence="1">Uncharacterized protein</fullName>
    </submittedName>
</protein>
<organism evidence="1 2">
    <name type="scientific">Brassica cretica</name>
    <name type="common">Mustard</name>
    <dbReference type="NCBI Taxonomy" id="69181"/>
    <lineage>
        <taxon>Eukaryota</taxon>
        <taxon>Viridiplantae</taxon>
        <taxon>Streptophyta</taxon>
        <taxon>Embryophyta</taxon>
        <taxon>Tracheophyta</taxon>
        <taxon>Spermatophyta</taxon>
        <taxon>Magnoliopsida</taxon>
        <taxon>eudicotyledons</taxon>
        <taxon>Gunneridae</taxon>
        <taxon>Pentapetalae</taxon>
        <taxon>rosids</taxon>
        <taxon>malvids</taxon>
        <taxon>Brassicales</taxon>
        <taxon>Brassicaceae</taxon>
        <taxon>Brassiceae</taxon>
        <taxon>Brassica</taxon>
    </lineage>
</organism>
<accession>A0A8S9QET5</accession>
<reference evidence="1" key="1">
    <citation type="submission" date="2019-12" db="EMBL/GenBank/DDBJ databases">
        <title>Genome sequencing and annotation of Brassica cretica.</title>
        <authorList>
            <person name="Studholme D.J."/>
            <person name="Sarris P."/>
        </authorList>
    </citation>
    <scope>NUCLEOTIDE SEQUENCE</scope>
    <source>
        <strain evidence="1">PFS-109/04</strain>
        <tissue evidence="1">Leaf</tissue>
    </source>
</reference>
<gene>
    <name evidence="1" type="ORF">F2Q69_00019452</name>
</gene>